<dbReference type="Proteomes" id="UP001303760">
    <property type="component" value="Unassembled WGS sequence"/>
</dbReference>
<keyword evidence="2" id="KW-0472">Membrane</keyword>
<dbReference type="PANTHER" id="PTHR35395:SF1">
    <property type="entry name" value="DUF6536 DOMAIN-CONTAINING PROTEIN"/>
    <property type="match status" value="1"/>
</dbReference>
<feature type="transmembrane region" description="Helical" evidence="2">
    <location>
        <begin position="383"/>
        <end position="406"/>
    </location>
</feature>
<dbReference type="AlphaFoldDB" id="A0AAN7CGE2"/>
<feature type="transmembrane region" description="Helical" evidence="2">
    <location>
        <begin position="527"/>
        <end position="547"/>
    </location>
</feature>
<feature type="transmembrane region" description="Helical" evidence="2">
    <location>
        <begin position="275"/>
        <end position="297"/>
    </location>
</feature>
<keyword evidence="2" id="KW-0812">Transmembrane</keyword>
<evidence type="ECO:0000259" key="3">
    <source>
        <dbReference type="Pfam" id="PF20163"/>
    </source>
</evidence>
<evidence type="ECO:0000256" key="2">
    <source>
        <dbReference type="SAM" id="Phobius"/>
    </source>
</evidence>
<reference evidence="4" key="1">
    <citation type="journal article" date="2023" name="Mol. Phylogenet. Evol.">
        <title>Genome-scale phylogeny and comparative genomics of the fungal order Sordariales.</title>
        <authorList>
            <person name="Hensen N."/>
            <person name="Bonometti L."/>
            <person name="Westerberg I."/>
            <person name="Brannstrom I.O."/>
            <person name="Guillou S."/>
            <person name="Cros-Aarteil S."/>
            <person name="Calhoun S."/>
            <person name="Haridas S."/>
            <person name="Kuo A."/>
            <person name="Mondo S."/>
            <person name="Pangilinan J."/>
            <person name="Riley R."/>
            <person name="LaButti K."/>
            <person name="Andreopoulos B."/>
            <person name="Lipzen A."/>
            <person name="Chen C."/>
            <person name="Yan M."/>
            <person name="Daum C."/>
            <person name="Ng V."/>
            <person name="Clum A."/>
            <person name="Steindorff A."/>
            <person name="Ohm R.A."/>
            <person name="Martin F."/>
            <person name="Silar P."/>
            <person name="Natvig D.O."/>
            <person name="Lalanne C."/>
            <person name="Gautier V."/>
            <person name="Ament-Velasquez S.L."/>
            <person name="Kruys A."/>
            <person name="Hutchinson M.I."/>
            <person name="Powell A.J."/>
            <person name="Barry K."/>
            <person name="Miller A.N."/>
            <person name="Grigoriev I.V."/>
            <person name="Debuchy R."/>
            <person name="Gladieux P."/>
            <person name="Hiltunen Thoren M."/>
            <person name="Johannesson H."/>
        </authorList>
    </citation>
    <scope>NUCLEOTIDE SEQUENCE</scope>
    <source>
        <strain evidence="4">CBS 532.94</strain>
    </source>
</reference>
<evidence type="ECO:0000313" key="4">
    <source>
        <dbReference type="EMBL" id="KAK4241300.1"/>
    </source>
</evidence>
<accession>A0AAN7CGE2</accession>
<dbReference type="PANTHER" id="PTHR35395">
    <property type="entry name" value="DUF6536 DOMAIN-CONTAINING PROTEIN"/>
    <property type="match status" value="1"/>
</dbReference>
<dbReference type="EMBL" id="MU860024">
    <property type="protein sequence ID" value="KAK4241300.1"/>
    <property type="molecule type" value="Genomic_DNA"/>
</dbReference>
<feature type="compositionally biased region" description="Low complexity" evidence="1">
    <location>
        <begin position="83"/>
        <end position="92"/>
    </location>
</feature>
<feature type="transmembrane region" description="Helical" evidence="2">
    <location>
        <begin position="614"/>
        <end position="636"/>
    </location>
</feature>
<feature type="transmembrane region" description="Helical" evidence="2">
    <location>
        <begin position="734"/>
        <end position="759"/>
    </location>
</feature>
<feature type="compositionally biased region" description="Low complexity" evidence="1">
    <location>
        <begin position="100"/>
        <end position="113"/>
    </location>
</feature>
<feature type="compositionally biased region" description="Basic and acidic residues" evidence="1">
    <location>
        <begin position="205"/>
        <end position="220"/>
    </location>
</feature>
<feature type="transmembrane region" description="Helical" evidence="2">
    <location>
        <begin position="665"/>
        <end position="685"/>
    </location>
</feature>
<feature type="transmembrane region" description="Helical" evidence="2">
    <location>
        <begin position="783"/>
        <end position="808"/>
    </location>
</feature>
<gene>
    <name evidence="4" type="ORF">C8A03DRAFT_41246</name>
</gene>
<name>A0AAN7CGE2_9PEZI</name>
<feature type="region of interest" description="Disordered" evidence="1">
    <location>
        <begin position="73"/>
        <end position="114"/>
    </location>
</feature>
<dbReference type="Pfam" id="PF20163">
    <property type="entry name" value="DUF6536"/>
    <property type="match status" value="1"/>
</dbReference>
<comment type="caution">
    <text evidence="4">The sequence shown here is derived from an EMBL/GenBank/DDBJ whole genome shotgun (WGS) entry which is preliminary data.</text>
</comment>
<sequence>METVIPPRDHGPTTYRYTWDENGEVMQVTRVRDSRTFSTQRLTPGRHSAQWPFQSIVTTTDAEIPISPISTSSPASYYQNRQSTATTTRRSTWQPYRPPNNSTYNSWHSSSSSGEAAIAPTERDIVPDYVANFIRGEQPTPEKTVHVHDSRWGNPVYYYGEGRRAATPQRRGVDIVVPQQQHLDQRQLHRSRVADFEGFEFSHDDGEFESLERGESREGPDNDEEEEQQRFLPCPGEDGWELLGEKGDGGGGGGGSGWWEKCCNGMGGGGWRAGVAMIVLATFAILIAGFVCLVVAISGVSLEEAGRSAIFAGSCATARGIDWGLHAAINVLVVALVAGANYTFQILSSPTRSEVTAAHQGREWLDIGVPSFRNLGRIRGSRTLLAVVLLATAVSTQMLYNAVIFVSQTAPALKAVVVGESFLEGSSFSDDDPDTVGGLSHPELLLLQRRAARAELVRLSTAMCIDQFSGPFQEEYSVVLLISNNNGPPLSRTPGGSNIRTNTGDIQYCLAQPAPAPTCEVNLNASLLGSVALLNSIGFVATAAVLFKRPSSFRPLATLGDAIASFLEEPDPTTQGTCLLSKADVRQGRWPLIEAKFWVPKNHYWLHSVSFPRWVVAFSIWATCVGLTAAALAISVPDDDPAARLSPFSTASPHALIPLPATTPAAAAAVVASLPQLLLAALYFATNALLTSYFLSHESSLFATGPARPLRVSANPVGSQTTSLHLTLPRPVSALLMALFAGMSFVLSQSFFAVSVALVDTPLISSSPPSNPNNHPLKTTKTIVALGTSGVALLTLLSLLTLLAAGILTLGLRRAPAAAGTADQRGKMVGNPMALPAGSCSAVISARCHPLARERRREEGGRGQQLWRKPIMWGVVREGVGFAPSHCGFTAGRAGMVGAGRNYA</sequence>
<dbReference type="InterPro" id="IPR046623">
    <property type="entry name" value="DUF6536"/>
</dbReference>
<proteinExistence type="predicted"/>
<evidence type="ECO:0000313" key="5">
    <source>
        <dbReference type="Proteomes" id="UP001303760"/>
    </source>
</evidence>
<evidence type="ECO:0000256" key="1">
    <source>
        <dbReference type="SAM" id="MobiDB-lite"/>
    </source>
</evidence>
<organism evidence="4 5">
    <name type="scientific">Achaetomium macrosporum</name>
    <dbReference type="NCBI Taxonomy" id="79813"/>
    <lineage>
        <taxon>Eukaryota</taxon>
        <taxon>Fungi</taxon>
        <taxon>Dikarya</taxon>
        <taxon>Ascomycota</taxon>
        <taxon>Pezizomycotina</taxon>
        <taxon>Sordariomycetes</taxon>
        <taxon>Sordariomycetidae</taxon>
        <taxon>Sordariales</taxon>
        <taxon>Chaetomiaceae</taxon>
        <taxon>Achaetomium</taxon>
    </lineage>
</organism>
<protein>
    <recommendedName>
        <fullName evidence="3">DUF6536 domain-containing protein</fullName>
    </recommendedName>
</protein>
<reference evidence="4" key="2">
    <citation type="submission" date="2023-05" db="EMBL/GenBank/DDBJ databases">
        <authorList>
            <consortium name="Lawrence Berkeley National Laboratory"/>
            <person name="Steindorff A."/>
            <person name="Hensen N."/>
            <person name="Bonometti L."/>
            <person name="Westerberg I."/>
            <person name="Brannstrom I.O."/>
            <person name="Guillou S."/>
            <person name="Cros-Aarteil S."/>
            <person name="Calhoun S."/>
            <person name="Haridas S."/>
            <person name="Kuo A."/>
            <person name="Mondo S."/>
            <person name="Pangilinan J."/>
            <person name="Riley R."/>
            <person name="Labutti K."/>
            <person name="Andreopoulos B."/>
            <person name="Lipzen A."/>
            <person name="Chen C."/>
            <person name="Yanf M."/>
            <person name="Daum C."/>
            <person name="Ng V."/>
            <person name="Clum A."/>
            <person name="Ohm R."/>
            <person name="Martin F."/>
            <person name="Silar P."/>
            <person name="Natvig D."/>
            <person name="Lalanne C."/>
            <person name="Gautier V."/>
            <person name="Ament-Velasquez S.L."/>
            <person name="Kruys A."/>
            <person name="Hutchinson M.I."/>
            <person name="Powell A.J."/>
            <person name="Barry K."/>
            <person name="Miller A.N."/>
            <person name="Grigoriev I.V."/>
            <person name="Debuchy R."/>
            <person name="Gladieux P."/>
            <person name="Thoren M.H."/>
            <person name="Johannesson H."/>
        </authorList>
    </citation>
    <scope>NUCLEOTIDE SEQUENCE</scope>
    <source>
        <strain evidence="4">CBS 532.94</strain>
    </source>
</reference>
<keyword evidence="5" id="KW-1185">Reference proteome</keyword>
<feature type="domain" description="DUF6536" evidence="3">
    <location>
        <begin position="271"/>
        <end position="424"/>
    </location>
</feature>
<feature type="region of interest" description="Disordered" evidence="1">
    <location>
        <begin position="205"/>
        <end position="237"/>
    </location>
</feature>
<keyword evidence="2" id="KW-1133">Transmembrane helix</keyword>